<dbReference type="AlphaFoldDB" id="A0A7Z0KA13"/>
<keyword evidence="1" id="KW-0812">Transmembrane</keyword>
<keyword evidence="1" id="KW-0472">Membrane</keyword>
<feature type="transmembrane region" description="Helical" evidence="1">
    <location>
        <begin position="28"/>
        <end position="49"/>
    </location>
</feature>
<sequence>MAAAVGSKAAVQVTGSAAAEESPRAGRLANLLCGAAVAGIGVAALWAAMELGLGSLTQPRAGTWPGIVSALLILVGVLIMTRAATYDDAERITSRAVGVLIGVASLVAMGQLIPQIGFEVPSFLLLVFWMSVLGKERLRLSVPLSAITVLAFYLIFITGLSVPLPRLF</sequence>
<accession>A0A7Z0KA13</accession>
<proteinExistence type="predicted"/>
<organism evidence="3 4">
    <name type="scientific">Nesterenkonia xinjiangensis</name>
    <dbReference type="NCBI Taxonomy" id="225327"/>
    <lineage>
        <taxon>Bacteria</taxon>
        <taxon>Bacillati</taxon>
        <taxon>Actinomycetota</taxon>
        <taxon>Actinomycetes</taxon>
        <taxon>Micrococcales</taxon>
        <taxon>Micrococcaceae</taxon>
        <taxon>Nesterenkonia</taxon>
    </lineage>
</organism>
<evidence type="ECO:0000256" key="1">
    <source>
        <dbReference type="SAM" id="Phobius"/>
    </source>
</evidence>
<evidence type="ECO:0000313" key="3">
    <source>
        <dbReference type="EMBL" id="NYJ77810.1"/>
    </source>
</evidence>
<dbReference type="RefSeq" id="WP_179541243.1">
    <property type="nucleotide sequence ID" value="NZ_BAAALL010000002.1"/>
</dbReference>
<keyword evidence="1" id="KW-1133">Transmembrane helix</keyword>
<dbReference type="InterPro" id="IPR009936">
    <property type="entry name" value="DUF1468"/>
</dbReference>
<reference evidence="3 4" key="1">
    <citation type="submission" date="2020-07" db="EMBL/GenBank/DDBJ databases">
        <title>Sequencing the genomes of 1000 actinobacteria strains.</title>
        <authorList>
            <person name="Klenk H.-P."/>
        </authorList>
    </citation>
    <scope>NUCLEOTIDE SEQUENCE [LARGE SCALE GENOMIC DNA]</scope>
    <source>
        <strain evidence="3 4">DSM 15475</strain>
    </source>
</reference>
<comment type="caution">
    <text evidence="3">The sequence shown here is derived from an EMBL/GenBank/DDBJ whole genome shotgun (WGS) entry which is preliminary data.</text>
</comment>
<name>A0A7Z0KA13_9MICC</name>
<evidence type="ECO:0000259" key="2">
    <source>
        <dbReference type="Pfam" id="PF07331"/>
    </source>
</evidence>
<protein>
    <submittedName>
        <fullName evidence="3">Putative membrane protein YccC</fullName>
    </submittedName>
</protein>
<dbReference type="EMBL" id="JACCFY010000001">
    <property type="protein sequence ID" value="NYJ77810.1"/>
    <property type="molecule type" value="Genomic_DNA"/>
</dbReference>
<dbReference type="Proteomes" id="UP000535437">
    <property type="component" value="Unassembled WGS sequence"/>
</dbReference>
<feature type="transmembrane region" description="Helical" evidence="1">
    <location>
        <begin position="140"/>
        <end position="162"/>
    </location>
</feature>
<feature type="domain" description="DUF1468" evidence="2">
    <location>
        <begin position="33"/>
        <end position="165"/>
    </location>
</feature>
<feature type="transmembrane region" description="Helical" evidence="1">
    <location>
        <begin position="61"/>
        <end position="80"/>
    </location>
</feature>
<gene>
    <name evidence="3" type="ORF">HNR09_001221</name>
</gene>
<evidence type="ECO:0000313" key="4">
    <source>
        <dbReference type="Proteomes" id="UP000535437"/>
    </source>
</evidence>
<keyword evidence="4" id="KW-1185">Reference proteome</keyword>
<feature type="transmembrane region" description="Helical" evidence="1">
    <location>
        <begin position="92"/>
        <end position="110"/>
    </location>
</feature>
<dbReference type="Pfam" id="PF07331">
    <property type="entry name" value="TctB"/>
    <property type="match status" value="1"/>
</dbReference>